<name>A0ACB8H7X8_PSICU</name>
<comment type="caution">
    <text evidence="1">The sequence shown here is derived from an EMBL/GenBank/DDBJ whole genome shotgun (WGS) entry which is preliminary data.</text>
</comment>
<proteinExistence type="predicted"/>
<dbReference type="EMBL" id="JAFIQS020000003">
    <property type="protein sequence ID" value="KAH9483747.1"/>
    <property type="molecule type" value="Genomic_DNA"/>
</dbReference>
<gene>
    <name evidence="1" type="ORF">JR316_0003223</name>
</gene>
<reference evidence="1" key="1">
    <citation type="submission" date="2021-10" db="EMBL/GenBank/DDBJ databases">
        <title>Psilocybe cubensis genome.</title>
        <authorList>
            <person name="Mckernan K.J."/>
            <person name="Crawford S."/>
            <person name="Trippe A."/>
            <person name="Kane L.T."/>
            <person name="Mclaughlin S."/>
        </authorList>
    </citation>
    <scope>NUCLEOTIDE SEQUENCE</scope>
    <source>
        <strain evidence="1">MGC-MH-2018</strain>
    </source>
</reference>
<keyword evidence="2" id="KW-1185">Reference proteome</keyword>
<evidence type="ECO:0000313" key="1">
    <source>
        <dbReference type="EMBL" id="KAH9483747.1"/>
    </source>
</evidence>
<evidence type="ECO:0000313" key="2">
    <source>
        <dbReference type="Proteomes" id="UP000664032"/>
    </source>
</evidence>
<sequence length="273" mass="30229">MFRLLLRSSHPPSLTRYFHTQRPIQAGHNKWSKIKDKKGANDAQKSVLYTRMNREIINAVKVGGSADPEKNSMLATTLKKAREQGVPKDNIEKALAKAAGGKDQTGERIVYEALAFKSVGIIIECVTDNINRTIHNVREVLTAHGAHMTPVNFMFNHVGCLTVEVVDEAGDGDFSKFEEFVLNLDVIDLKQDNSSNLGGVFRVYCQPSNLAELQTAIENKKASGITLRSSELTYVPVDSSPDGGELQNQVQELVQDLEDIEDITKVWTTQDSS</sequence>
<organism evidence="1 2">
    <name type="scientific">Psilocybe cubensis</name>
    <name type="common">Psychedelic mushroom</name>
    <name type="synonym">Stropharia cubensis</name>
    <dbReference type="NCBI Taxonomy" id="181762"/>
    <lineage>
        <taxon>Eukaryota</taxon>
        <taxon>Fungi</taxon>
        <taxon>Dikarya</taxon>
        <taxon>Basidiomycota</taxon>
        <taxon>Agaricomycotina</taxon>
        <taxon>Agaricomycetes</taxon>
        <taxon>Agaricomycetidae</taxon>
        <taxon>Agaricales</taxon>
        <taxon>Agaricineae</taxon>
        <taxon>Strophariaceae</taxon>
        <taxon>Psilocybe</taxon>
    </lineage>
</organism>
<protein>
    <submittedName>
        <fullName evidence="1">Transcriptional regulatory protein</fullName>
    </submittedName>
</protein>
<dbReference type="Proteomes" id="UP000664032">
    <property type="component" value="Unassembled WGS sequence"/>
</dbReference>
<accession>A0ACB8H7X8</accession>